<dbReference type="EMBL" id="CP029619">
    <property type="protein sequence ID" value="AWN81512.1"/>
    <property type="molecule type" value="Genomic_DNA"/>
</dbReference>
<dbReference type="Gene3D" id="1.10.1370.30">
    <property type="match status" value="1"/>
</dbReference>
<dbReference type="KEGG" id="cher:DK880_00178"/>
<protein>
    <submittedName>
        <fullName evidence="1">Uncharacterized protein</fullName>
    </submittedName>
</protein>
<evidence type="ECO:0000313" key="1">
    <source>
        <dbReference type="EMBL" id="AWN81512.1"/>
    </source>
</evidence>
<keyword evidence="2" id="KW-1185">Reference proteome</keyword>
<evidence type="ECO:0000313" key="2">
    <source>
        <dbReference type="Proteomes" id="UP000245872"/>
    </source>
</evidence>
<dbReference type="GO" id="GO:0006508">
    <property type="term" value="P:proteolysis"/>
    <property type="evidence" value="ECO:0007669"/>
    <property type="project" value="InterPro"/>
</dbReference>
<name>A0A2Z3LB91_9BACT</name>
<dbReference type="InterPro" id="IPR001333">
    <property type="entry name" value="Peptidase_M32_Taq"/>
</dbReference>
<dbReference type="PROSITE" id="PS52034">
    <property type="entry name" value="PEPTIDASE_M32"/>
    <property type="match status" value="1"/>
</dbReference>
<gene>
    <name evidence="1" type="ORF">DK880_00178</name>
</gene>
<dbReference type="OrthoDB" id="9772308at2"/>
<accession>A0A2Z3LB91</accession>
<proteinExistence type="predicted"/>
<sequence>MGNFLVMRDWLREQIYRFGRVYNVAQIIQHVTGNAIAVQAYKAYIDKKYTNLAALKDKL</sequence>
<dbReference type="RefSeq" id="WP_109996964.1">
    <property type="nucleotide sequence ID" value="NZ_CP029619.1"/>
</dbReference>
<dbReference type="AlphaFoldDB" id="A0A2Z3LB91"/>
<dbReference type="Proteomes" id="UP000245872">
    <property type="component" value="Chromosome"/>
</dbReference>
<reference evidence="1 2" key="1">
    <citation type="submission" date="2018-05" db="EMBL/GenBank/DDBJ databases">
        <title>Candidatus Cardinium hertigii Genome Assembly.</title>
        <authorList>
            <person name="Showmaker K.C."/>
            <person name="Walden K.O."/>
            <person name="Fields C.J."/>
            <person name="Lambert K.N."/>
            <person name="Hudson M.E."/>
        </authorList>
    </citation>
    <scope>NUCLEOTIDE SEQUENCE [LARGE SCALE GENOMIC DNA]</scope>
    <source>
        <strain evidence="2">cHgTN10</strain>
    </source>
</reference>
<dbReference type="Pfam" id="PF02074">
    <property type="entry name" value="Peptidase_M32"/>
    <property type="match status" value="1"/>
</dbReference>
<organism evidence="1 2">
    <name type="scientific">Candidatus Cardinium hertigii</name>
    <dbReference type="NCBI Taxonomy" id="247481"/>
    <lineage>
        <taxon>Bacteria</taxon>
        <taxon>Pseudomonadati</taxon>
        <taxon>Bacteroidota</taxon>
        <taxon>Cytophagia</taxon>
        <taxon>Cytophagales</taxon>
        <taxon>Amoebophilaceae</taxon>
        <taxon>Candidatus Cardinium</taxon>
    </lineage>
</organism>
<dbReference type="GO" id="GO:0004181">
    <property type="term" value="F:metallocarboxypeptidase activity"/>
    <property type="evidence" value="ECO:0007669"/>
    <property type="project" value="InterPro"/>
</dbReference>